<keyword evidence="3 6" id="KW-0812">Transmembrane</keyword>
<dbReference type="PANTHER" id="PTHR43124">
    <property type="entry name" value="PURINE EFFLUX PUMP PBUE"/>
    <property type="match status" value="1"/>
</dbReference>
<dbReference type="InterPro" id="IPR050189">
    <property type="entry name" value="MFS_Efflux_Transporters"/>
</dbReference>
<evidence type="ECO:0000313" key="8">
    <source>
        <dbReference type="EMBL" id="GAG14325.1"/>
    </source>
</evidence>
<keyword evidence="5 6" id="KW-0472">Membrane</keyword>
<dbReference type="PROSITE" id="PS50850">
    <property type="entry name" value="MFS"/>
    <property type="match status" value="1"/>
</dbReference>
<evidence type="ECO:0000256" key="4">
    <source>
        <dbReference type="ARBA" id="ARBA00022989"/>
    </source>
</evidence>
<comment type="subcellular location">
    <subcellularLocation>
        <location evidence="1">Cell membrane</location>
        <topology evidence="1">Multi-pass membrane protein</topology>
    </subcellularLocation>
</comment>
<sequence>VLVAGVLVGSYLGGRFVNIFGRKNLIVGSLLVVSLLMVGLMNSLSPSMTLGIIAVMSFIGGVRFTGSNTLTMDQVPEMRGTMMSLSQGATSLGAAMGRAISGLVLLMYGWQYLGYSLAVIGVIGAVIYLIFAQEPIPVVNHASLLE</sequence>
<name>X0V839_9ZZZZ</name>
<evidence type="ECO:0000256" key="6">
    <source>
        <dbReference type="SAM" id="Phobius"/>
    </source>
</evidence>
<dbReference type="InterPro" id="IPR020846">
    <property type="entry name" value="MFS_dom"/>
</dbReference>
<evidence type="ECO:0000256" key="1">
    <source>
        <dbReference type="ARBA" id="ARBA00004651"/>
    </source>
</evidence>
<reference evidence="8" key="1">
    <citation type="journal article" date="2014" name="Front. Microbiol.">
        <title>High frequency of phylogenetically diverse reductive dehalogenase-homologous genes in deep subseafloor sedimentary metagenomes.</title>
        <authorList>
            <person name="Kawai M."/>
            <person name="Futagami T."/>
            <person name="Toyoda A."/>
            <person name="Takaki Y."/>
            <person name="Nishi S."/>
            <person name="Hori S."/>
            <person name="Arai W."/>
            <person name="Tsubouchi T."/>
            <person name="Morono Y."/>
            <person name="Uchiyama I."/>
            <person name="Ito T."/>
            <person name="Fujiyama A."/>
            <person name="Inagaki F."/>
            <person name="Takami H."/>
        </authorList>
    </citation>
    <scope>NUCLEOTIDE SEQUENCE</scope>
    <source>
        <strain evidence="8">Expedition CK06-06</strain>
    </source>
</reference>
<feature type="transmembrane region" description="Helical" evidence="6">
    <location>
        <begin position="48"/>
        <end position="66"/>
    </location>
</feature>
<dbReference type="AlphaFoldDB" id="X0V839"/>
<gene>
    <name evidence="8" type="ORF">S01H1_59464</name>
</gene>
<feature type="transmembrane region" description="Helical" evidence="6">
    <location>
        <begin position="112"/>
        <end position="131"/>
    </location>
</feature>
<accession>X0V839</accession>
<dbReference type="PANTHER" id="PTHR43124:SF3">
    <property type="entry name" value="CHLORAMPHENICOL EFFLUX PUMP RV0191"/>
    <property type="match status" value="1"/>
</dbReference>
<dbReference type="Pfam" id="PF07690">
    <property type="entry name" value="MFS_1"/>
    <property type="match status" value="1"/>
</dbReference>
<organism evidence="8">
    <name type="scientific">marine sediment metagenome</name>
    <dbReference type="NCBI Taxonomy" id="412755"/>
    <lineage>
        <taxon>unclassified sequences</taxon>
        <taxon>metagenomes</taxon>
        <taxon>ecological metagenomes</taxon>
    </lineage>
</organism>
<evidence type="ECO:0000256" key="3">
    <source>
        <dbReference type="ARBA" id="ARBA00022692"/>
    </source>
</evidence>
<keyword evidence="4 6" id="KW-1133">Transmembrane helix</keyword>
<keyword evidence="2" id="KW-1003">Cell membrane</keyword>
<dbReference type="InterPro" id="IPR036259">
    <property type="entry name" value="MFS_trans_sf"/>
</dbReference>
<dbReference type="GO" id="GO:0022857">
    <property type="term" value="F:transmembrane transporter activity"/>
    <property type="evidence" value="ECO:0007669"/>
    <property type="project" value="InterPro"/>
</dbReference>
<dbReference type="InterPro" id="IPR011701">
    <property type="entry name" value="MFS"/>
</dbReference>
<protein>
    <recommendedName>
        <fullName evidence="7">Major facilitator superfamily (MFS) profile domain-containing protein</fullName>
    </recommendedName>
</protein>
<proteinExistence type="predicted"/>
<feature type="non-terminal residue" evidence="8">
    <location>
        <position position="1"/>
    </location>
</feature>
<evidence type="ECO:0000259" key="7">
    <source>
        <dbReference type="PROSITE" id="PS50850"/>
    </source>
</evidence>
<evidence type="ECO:0000256" key="2">
    <source>
        <dbReference type="ARBA" id="ARBA00022475"/>
    </source>
</evidence>
<dbReference type="EMBL" id="BARS01038892">
    <property type="protein sequence ID" value="GAG14325.1"/>
    <property type="molecule type" value="Genomic_DNA"/>
</dbReference>
<feature type="domain" description="Major facilitator superfamily (MFS) profile" evidence="7">
    <location>
        <begin position="1"/>
        <end position="146"/>
    </location>
</feature>
<evidence type="ECO:0000256" key="5">
    <source>
        <dbReference type="ARBA" id="ARBA00023136"/>
    </source>
</evidence>
<feature type="transmembrane region" description="Helical" evidence="6">
    <location>
        <begin position="25"/>
        <end position="42"/>
    </location>
</feature>
<dbReference type="SUPFAM" id="SSF103473">
    <property type="entry name" value="MFS general substrate transporter"/>
    <property type="match status" value="1"/>
</dbReference>
<dbReference type="Gene3D" id="1.20.1250.20">
    <property type="entry name" value="MFS general substrate transporter like domains"/>
    <property type="match status" value="1"/>
</dbReference>
<feature type="transmembrane region" description="Helical" evidence="6">
    <location>
        <begin position="87"/>
        <end position="106"/>
    </location>
</feature>
<comment type="caution">
    <text evidence="8">The sequence shown here is derived from an EMBL/GenBank/DDBJ whole genome shotgun (WGS) entry which is preliminary data.</text>
</comment>
<dbReference type="GO" id="GO:0005886">
    <property type="term" value="C:plasma membrane"/>
    <property type="evidence" value="ECO:0007669"/>
    <property type="project" value="UniProtKB-SubCell"/>
</dbReference>